<feature type="transmembrane region" description="Helical" evidence="3">
    <location>
        <begin position="152"/>
        <end position="174"/>
    </location>
</feature>
<gene>
    <name evidence="5" type="ORF">FTV88_2649</name>
</gene>
<protein>
    <submittedName>
        <fullName evidence="5">Stage II sporulation protein e/serine phosphatase</fullName>
    </submittedName>
</protein>
<evidence type="ECO:0000313" key="6">
    <source>
        <dbReference type="Proteomes" id="UP000366051"/>
    </source>
</evidence>
<dbReference type="PANTHER" id="PTHR43156:SF2">
    <property type="entry name" value="STAGE II SPORULATION PROTEIN E"/>
    <property type="match status" value="1"/>
</dbReference>
<dbReference type="PROSITE" id="PS51746">
    <property type="entry name" value="PPM_2"/>
    <property type="match status" value="1"/>
</dbReference>
<dbReference type="InterPro" id="IPR001932">
    <property type="entry name" value="PPM-type_phosphatase-like_dom"/>
</dbReference>
<evidence type="ECO:0000256" key="1">
    <source>
        <dbReference type="ARBA" id="ARBA00022801"/>
    </source>
</evidence>
<feature type="transmembrane region" description="Helical" evidence="3">
    <location>
        <begin position="97"/>
        <end position="116"/>
    </location>
</feature>
<dbReference type="SMART" id="SM00331">
    <property type="entry name" value="PP2C_SIG"/>
    <property type="match status" value="1"/>
</dbReference>
<keyword evidence="3" id="KW-0812">Transmembrane</keyword>
<dbReference type="InterPro" id="IPR045768">
    <property type="entry name" value="SpoIIE_N"/>
</dbReference>
<dbReference type="Pfam" id="PF19732">
    <property type="entry name" value="SpoIIE_N"/>
    <property type="match status" value="1"/>
</dbReference>
<feature type="transmembrane region" description="Helical" evidence="3">
    <location>
        <begin position="303"/>
        <end position="322"/>
    </location>
</feature>
<dbReference type="Proteomes" id="UP000366051">
    <property type="component" value="Chromosome"/>
</dbReference>
<evidence type="ECO:0000259" key="4">
    <source>
        <dbReference type="PROSITE" id="PS51746"/>
    </source>
</evidence>
<dbReference type="Pfam" id="PF07228">
    <property type="entry name" value="SpoIIE"/>
    <property type="match status" value="1"/>
</dbReference>
<name>A0A5Q2N5W8_9FIRM</name>
<feature type="domain" description="PPM-type phosphatase" evidence="4">
    <location>
        <begin position="575"/>
        <end position="791"/>
    </location>
</feature>
<keyword evidence="1" id="KW-0378">Hydrolase</keyword>
<evidence type="ECO:0000256" key="2">
    <source>
        <dbReference type="SAM" id="Coils"/>
    </source>
</evidence>
<dbReference type="PANTHER" id="PTHR43156">
    <property type="entry name" value="STAGE II SPORULATION PROTEIN E-RELATED"/>
    <property type="match status" value="1"/>
</dbReference>
<feature type="transmembrane region" description="Helical" evidence="3">
    <location>
        <begin position="186"/>
        <end position="205"/>
    </location>
</feature>
<keyword evidence="6" id="KW-1185">Reference proteome</keyword>
<sequence length="797" mass="86997">MQNVTQTMTAMITAAFVMPIKIIRKMDMAAWLWWITLFLFARGTILGGLSVAAPALIALVATRKPDRLLFAMAGMIAGWASLWITEGSIIFPDDAVIVNPLFQLLAWFTIALLGFTLQRYKDISLSHLALLVLLTLWAVGGAATIWEGPTVYGTLLVLFEGLVAGLLVIVMVKALESLEDKNAKAWSTEATASILMMVLLAALGIPTEPLYGLSLLTIFSGLIILIGAATFGVTGGTVTAVALGLLPALASFGAPTSMAMLTLSGLLAGLFRKWAKPGIIAGFFMGHFILSIYLLNGEQVAKLFLEAAIASAFFLIMPPRWLAKIHQRIRNKVEKKSEEVALSVVSKRLEEMGSIFRQLSQTLAELSQEESRPKQWTAFYETIEERVCKDCSSYGLCWERDEKRTRQHLEALLEEMEEKGEMTARELHVQCARWGELSATIRSLFETIEVDRYWRRRMEESKNLVSAQYKGLSRWMESLSREMVIEGAPEGALKKAKEVLATKGFQLKSIDEEVYPQQWILEVGGRGCSGQWSCAEVAVPTVAEVLNKPMTVNNSNCSGQKGSCAFLLSSEKPYGVEIATAQAPRFGSAVSGDSIGTWSCSTSKKIVALSDGAGIGAKAARESSATLALLEQFSKAGVEAEETVAAVNALIGLTTEDDSFATVDMAAFDLSSAELEMIKLGAAPSYLKRGRKVQFLQASSLPLGIIKSLEVEVLSTSLLPGDLLIMVSDGIADGKNKGKRQERYVEDWLYSYLIGTEEVNPQRLADAIMEEALQDHEGRAHDDCTVIVVAVRNREDS</sequence>
<evidence type="ECO:0000256" key="3">
    <source>
        <dbReference type="SAM" id="Phobius"/>
    </source>
</evidence>
<reference evidence="6" key="1">
    <citation type="submission" date="2019-11" db="EMBL/GenBank/DDBJ databases">
        <title>Genome sequence of Heliorestis convoluta strain HH, an alkaliphilic and minimalistic phototrophic bacterium from a soda lake in Egypt.</title>
        <authorList>
            <person name="Dewey E.D."/>
            <person name="Stokes L.M."/>
            <person name="Burchell B.M."/>
            <person name="Shaffer K.N."/>
            <person name="Huntington A.M."/>
            <person name="Baker J.M."/>
            <person name="Nadendla S."/>
            <person name="Giglio M.G."/>
            <person name="Touchman J.W."/>
            <person name="Blankenship R.E."/>
            <person name="Madigan M.T."/>
            <person name="Sattley W.M."/>
        </authorList>
    </citation>
    <scope>NUCLEOTIDE SEQUENCE [LARGE SCALE GENOMIC DNA]</scope>
    <source>
        <strain evidence="6">HH</strain>
    </source>
</reference>
<dbReference type="EMBL" id="CP045875">
    <property type="protein sequence ID" value="QGG48742.1"/>
    <property type="molecule type" value="Genomic_DNA"/>
</dbReference>
<feature type="transmembrane region" description="Helical" evidence="3">
    <location>
        <begin position="211"/>
        <end position="233"/>
    </location>
</feature>
<keyword evidence="3" id="KW-0472">Membrane</keyword>
<feature type="transmembrane region" description="Helical" evidence="3">
    <location>
        <begin position="245"/>
        <end position="271"/>
    </location>
</feature>
<keyword evidence="3" id="KW-1133">Transmembrane helix</keyword>
<feature type="transmembrane region" description="Helical" evidence="3">
    <location>
        <begin position="68"/>
        <end position="91"/>
    </location>
</feature>
<dbReference type="GO" id="GO:0016791">
    <property type="term" value="F:phosphatase activity"/>
    <property type="evidence" value="ECO:0007669"/>
    <property type="project" value="TreeGrafter"/>
</dbReference>
<keyword evidence="2" id="KW-0175">Coiled coil</keyword>
<proteinExistence type="predicted"/>
<dbReference type="Gene3D" id="3.60.40.10">
    <property type="entry name" value="PPM-type phosphatase domain"/>
    <property type="match status" value="1"/>
</dbReference>
<organism evidence="5 6">
    <name type="scientific">Heliorestis convoluta</name>
    <dbReference type="NCBI Taxonomy" id="356322"/>
    <lineage>
        <taxon>Bacteria</taxon>
        <taxon>Bacillati</taxon>
        <taxon>Bacillota</taxon>
        <taxon>Clostridia</taxon>
        <taxon>Eubacteriales</taxon>
        <taxon>Heliobacteriaceae</taxon>
        <taxon>Heliorestis</taxon>
    </lineage>
</organism>
<accession>A0A5Q2N5W8</accession>
<feature type="transmembrane region" description="Helical" evidence="3">
    <location>
        <begin position="277"/>
        <end position="296"/>
    </location>
</feature>
<dbReference type="SUPFAM" id="SSF81606">
    <property type="entry name" value="PP2C-like"/>
    <property type="match status" value="1"/>
</dbReference>
<feature type="transmembrane region" description="Helical" evidence="3">
    <location>
        <begin position="128"/>
        <end position="146"/>
    </location>
</feature>
<dbReference type="InterPro" id="IPR052016">
    <property type="entry name" value="Bact_Sigma-Reg"/>
</dbReference>
<feature type="transmembrane region" description="Helical" evidence="3">
    <location>
        <begin position="31"/>
        <end position="61"/>
    </location>
</feature>
<dbReference type="KEGG" id="hcv:FTV88_2649"/>
<evidence type="ECO:0000313" key="5">
    <source>
        <dbReference type="EMBL" id="QGG48742.1"/>
    </source>
</evidence>
<dbReference type="InterPro" id="IPR036457">
    <property type="entry name" value="PPM-type-like_dom_sf"/>
</dbReference>
<feature type="coiled-coil region" evidence="2">
    <location>
        <begin position="399"/>
        <end position="426"/>
    </location>
</feature>
<dbReference type="AlphaFoldDB" id="A0A5Q2N5W8"/>
<dbReference type="SMART" id="SM00332">
    <property type="entry name" value="PP2Cc"/>
    <property type="match status" value="1"/>
</dbReference>